<feature type="transmembrane region" description="Helical" evidence="13">
    <location>
        <begin position="337"/>
        <end position="358"/>
    </location>
</feature>
<dbReference type="EMBL" id="JBHMBW010000062">
    <property type="protein sequence ID" value="MFB9629589.1"/>
    <property type="molecule type" value="Genomic_DNA"/>
</dbReference>
<keyword evidence="7 13" id="KW-0812">Transmembrane</keyword>
<evidence type="ECO:0000256" key="13">
    <source>
        <dbReference type="SAM" id="Phobius"/>
    </source>
</evidence>
<dbReference type="CDD" id="cd04188">
    <property type="entry name" value="DPG_synthase"/>
    <property type="match status" value="1"/>
</dbReference>
<evidence type="ECO:0000256" key="1">
    <source>
        <dbReference type="ARBA" id="ARBA00004389"/>
    </source>
</evidence>
<feature type="transmembrane region" description="Helical" evidence="13">
    <location>
        <begin position="436"/>
        <end position="453"/>
    </location>
</feature>
<keyword evidence="16" id="KW-1185">Reference proteome</keyword>
<evidence type="ECO:0000256" key="11">
    <source>
        <dbReference type="ARBA" id="ARBA00023136"/>
    </source>
</evidence>
<feature type="transmembrane region" description="Helical" evidence="13">
    <location>
        <begin position="242"/>
        <end position="264"/>
    </location>
</feature>
<evidence type="ECO:0000256" key="3">
    <source>
        <dbReference type="ARBA" id="ARBA00006739"/>
    </source>
</evidence>
<dbReference type="EC" id="2.4.1.117" evidence="4"/>
<evidence type="ECO:0000313" key="16">
    <source>
        <dbReference type="Proteomes" id="UP001589532"/>
    </source>
</evidence>
<comment type="subcellular location">
    <subcellularLocation>
        <location evidence="1">Endoplasmic reticulum membrane</location>
        <topology evidence="1">Single-pass membrane protein</topology>
    </subcellularLocation>
</comment>
<keyword evidence="6" id="KW-0808">Transferase</keyword>
<evidence type="ECO:0000256" key="12">
    <source>
        <dbReference type="ARBA" id="ARBA00045097"/>
    </source>
</evidence>
<feature type="transmembrane region" description="Helical" evidence="13">
    <location>
        <begin position="389"/>
        <end position="407"/>
    </location>
</feature>
<evidence type="ECO:0000259" key="14">
    <source>
        <dbReference type="Pfam" id="PF00535"/>
    </source>
</evidence>
<keyword evidence="9" id="KW-0735">Signal-anchor</keyword>
<dbReference type="SUPFAM" id="SSF53448">
    <property type="entry name" value="Nucleotide-diphospho-sugar transferases"/>
    <property type="match status" value="1"/>
</dbReference>
<dbReference type="PANTHER" id="PTHR10859:SF91">
    <property type="entry name" value="DOLICHYL-PHOSPHATE BETA-GLUCOSYLTRANSFERASE"/>
    <property type="match status" value="1"/>
</dbReference>
<feature type="transmembrane region" description="Helical" evidence="13">
    <location>
        <begin position="414"/>
        <end position="430"/>
    </location>
</feature>
<dbReference type="InterPro" id="IPR029044">
    <property type="entry name" value="Nucleotide-diphossugar_trans"/>
</dbReference>
<dbReference type="InterPro" id="IPR035518">
    <property type="entry name" value="DPG_synthase"/>
</dbReference>
<proteinExistence type="inferred from homology"/>
<feature type="transmembrane region" description="Helical" evidence="13">
    <location>
        <begin position="560"/>
        <end position="582"/>
    </location>
</feature>
<keyword evidence="5" id="KW-0328">Glycosyltransferase</keyword>
<evidence type="ECO:0000256" key="8">
    <source>
        <dbReference type="ARBA" id="ARBA00022824"/>
    </source>
</evidence>
<comment type="catalytic activity">
    <reaction evidence="12">
        <text>a di-trans,poly-cis-dolichyl phosphate + UDP-alpha-D-glucose = a di-trans,poly-cis-dolichyl beta-D-glucosyl phosphate + UDP</text>
        <dbReference type="Rhea" id="RHEA:15401"/>
        <dbReference type="Rhea" id="RHEA-COMP:19498"/>
        <dbReference type="Rhea" id="RHEA-COMP:19502"/>
        <dbReference type="ChEBI" id="CHEBI:57525"/>
        <dbReference type="ChEBI" id="CHEBI:57683"/>
        <dbReference type="ChEBI" id="CHEBI:58223"/>
        <dbReference type="ChEBI" id="CHEBI:58885"/>
        <dbReference type="EC" id="2.4.1.117"/>
    </reaction>
    <physiologicalReaction direction="left-to-right" evidence="12">
        <dbReference type="Rhea" id="RHEA:15402"/>
    </physiologicalReaction>
</comment>
<dbReference type="PANTHER" id="PTHR10859">
    <property type="entry name" value="GLYCOSYL TRANSFERASE"/>
    <property type="match status" value="1"/>
</dbReference>
<evidence type="ECO:0000256" key="6">
    <source>
        <dbReference type="ARBA" id="ARBA00022679"/>
    </source>
</evidence>
<accession>A0ABV5SF31</accession>
<evidence type="ECO:0000313" key="15">
    <source>
        <dbReference type="EMBL" id="MFB9629589.1"/>
    </source>
</evidence>
<evidence type="ECO:0000256" key="2">
    <source>
        <dbReference type="ARBA" id="ARBA00004922"/>
    </source>
</evidence>
<dbReference type="Proteomes" id="UP001589532">
    <property type="component" value="Unassembled WGS sequence"/>
</dbReference>
<keyword evidence="10 13" id="KW-1133">Transmembrane helix</keyword>
<evidence type="ECO:0000256" key="9">
    <source>
        <dbReference type="ARBA" id="ARBA00022968"/>
    </source>
</evidence>
<evidence type="ECO:0000256" key="7">
    <source>
        <dbReference type="ARBA" id="ARBA00022692"/>
    </source>
</evidence>
<comment type="similarity">
    <text evidence="3">Belongs to the glycosyltransferase 2 family.</text>
</comment>
<dbReference type="Pfam" id="PF00535">
    <property type="entry name" value="Glycos_transf_2"/>
    <property type="match status" value="1"/>
</dbReference>
<evidence type="ECO:0000256" key="5">
    <source>
        <dbReference type="ARBA" id="ARBA00022676"/>
    </source>
</evidence>
<feature type="domain" description="Glycosyltransferase 2-like" evidence="14">
    <location>
        <begin position="9"/>
        <end position="129"/>
    </location>
</feature>
<comment type="pathway">
    <text evidence="2">Protein modification; protein glycosylation.</text>
</comment>
<dbReference type="RefSeq" id="WP_344990026.1">
    <property type="nucleotide sequence ID" value="NZ_BAAAXV010000005.1"/>
</dbReference>
<protein>
    <recommendedName>
        <fullName evidence="4">dolichyl-phosphate beta-glucosyltransferase</fullName>
        <ecNumber evidence="4">2.4.1.117</ecNumber>
    </recommendedName>
</protein>
<gene>
    <name evidence="15" type="ORF">ACFFSA_41510</name>
</gene>
<dbReference type="InterPro" id="IPR001173">
    <property type="entry name" value="Glyco_trans_2-like"/>
</dbReference>
<evidence type="ECO:0000256" key="4">
    <source>
        <dbReference type="ARBA" id="ARBA00012583"/>
    </source>
</evidence>
<keyword evidence="8" id="KW-0256">Endoplasmic reticulum</keyword>
<feature type="transmembrane region" description="Helical" evidence="13">
    <location>
        <begin position="365"/>
        <end position="383"/>
    </location>
</feature>
<keyword evidence="11 13" id="KW-0472">Membrane</keyword>
<evidence type="ECO:0000256" key="10">
    <source>
        <dbReference type="ARBA" id="ARBA00022989"/>
    </source>
</evidence>
<feature type="transmembrane region" description="Helical" evidence="13">
    <location>
        <begin position="536"/>
        <end position="553"/>
    </location>
</feature>
<feature type="transmembrane region" description="Helical" evidence="13">
    <location>
        <begin position="465"/>
        <end position="486"/>
    </location>
</feature>
<organism evidence="15 16">
    <name type="scientific">Nonomuraea helvata</name>
    <dbReference type="NCBI Taxonomy" id="37484"/>
    <lineage>
        <taxon>Bacteria</taxon>
        <taxon>Bacillati</taxon>
        <taxon>Actinomycetota</taxon>
        <taxon>Actinomycetes</taxon>
        <taxon>Streptosporangiales</taxon>
        <taxon>Streptosporangiaceae</taxon>
        <taxon>Nonomuraea</taxon>
    </lineage>
</organism>
<sequence length="818" mass="87782">MNRHHVDLSVVIPAYNEERRLAHTLTRVASYLRACPLSWEVVVVDDGSADATGDVAATAARKEPRVRTLRLPVNRGKGRAVREGVLVTTGRQVLVCDADLATPIEELAGLREALADGADAAIGSRAAPGARIEARQVWFRELLGALANVLIRLLVVPGIADTQCGFKLFDGDKARRAFRRCGVDGWGADVEILRVFAEHGWRVREVPVRWAHQPDSKVRPHQYLVTLGEVLRVGLRYRGGDVARTAGVTAVFLALSVVLYVHLWADPWTRYLTDGGQDQNQWEWFFAVTAHNLVNLDNPLFTTLQNHPSGVNLMANTVMLGLSVPLAPLTLALGPSITWAVVLTAGLALTGTAWYVLFARHLVGSWQAAAIGAGFCAFAPPVISHANAHPNLVVLFVIPLIVHRFLLLCRREQVVRDGFVLGLLVSYQVYLGEEALLLAATGLAVFAAAYALLSPESARAAYRPLTAGLALAATTVLALTGAALLFQFSGPQSYASLIHGPAGNDVRALVEHAARSLAGDAGVAAGLSMNTTEQNAFFGWPLLVLTVGVVVWLRRRAAVLALAAVIAVSACFSLGPEIVFYGRHTGIHGPWYLLSRLPLFESVVESRFTMVCVPAVGALLAIAADHALAAAAALPRGPVRVLLCLVLAEALLPIAPTPIAAADRPQVPAFFADGVWRQYVRPGRSVVTAPPPDTVDASPLHWQVAAGLGFPLVEGYFAGPYGPDRQGVYGAPPRTTSTLLRAARDTGEVPRVTEEHRRAAREDLAFWRADAVVLAPHQRQAVLRATLTALLGPGRQVAGVWLWDVRAIVQPDPARALS</sequence>
<name>A0ABV5SF31_9ACTN</name>
<reference evidence="15 16" key="1">
    <citation type="submission" date="2024-09" db="EMBL/GenBank/DDBJ databases">
        <authorList>
            <person name="Sun Q."/>
            <person name="Mori K."/>
        </authorList>
    </citation>
    <scope>NUCLEOTIDE SEQUENCE [LARGE SCALE GENOMIC DNA]</scope>
    <source>
        <strain evidence="15 16">JCM 3143</strain>
    </source>
</reference>
<comment type="caution">
    <text evidence="15">The sequence shown here is derived from an EMBL/GenBank/DDBJ whole genome shotgun (WGS) entry which is preliminary data.</text>
</comment>
<dbReference type="Gene3D" id="3.90.550.10">
    <property type="entry name" value="Spore Coat Polysaccharide Biosynthesis Protein SpsA, Chain A"/>
    <property type="match status" value="1"/>
</dbReference>